<dbReference type="SUPFAM" id="SSF52172">
    <property type="entry name" value="CheY-like"/>
    <property type="match status" value="1"/>
</dbReference>
<evidence type="ECO:0000256" key="3">
    <source>
        <dbReference type="ARBA" id="ARBA00023015"/>
    </source>
</evidence>
<evidence type="ECO:0000256" key="5">
    <source>
        <dbReference type="ARBA" id="ARBA00023163"/>
    </source>
</evidence>
<dbReference type="InterPro" id="IPR001789">
    <property type="entry name" value="Sig_transdc_resp-reg_receiver"/>
</dbReference>
<evidence type="ECO:0000313" key="11">
    <source>
        <dbReference type="Proteomes" id="UP000216225"/>
    </source>
</evidence>
<dbReference type="Proteomes" id="UP000500755">
    <property type="component" value="Chromosome"/>
</dbReference>
<dbReference type="GO" id="GO:0032993">
    <property type="term" value="C:protein-DNA complex"/>
    <property type="evidence" value="ECO:0007669"/>
    <property type="project" value="TreeGrafter"/>
</dbReference>
<feature type="modified residue" description="4-aspartylphosphate" evidence="6">
    <location>
        <position position="62"/>
    </location>
</feature>
<keyword evidence="5" id="KW-0804">Transcription</keyword>
<evidence type="ECO:0000256" key="6">
    <source>
        <dbReference type="PROSITE-ProRule" id="PRU00169"/>
    </source>
</evidence>
<dbReference type="Proteomes" id="UP000216225">
    <property type="component" value="Unassembled WGS sequence"/>
</dbReference>
<dbReference type="CDD" id="cd00156">
    <property type="entry name" value="REC"/>
    <property type="match status" value="1"/>
</dbReference>
<dbReference type="GO" id="GO:0000156">
    <property type="term" value="F:phosphorelay response regulator activity"/>
    <property type="evidence" value="ECO:0007669"/>
    <property type="project" value="TreeGrafter"/>
</dbReference>
<dbReference type="GO" id="GO:0003723">
    <property type="term" value="F:RNA binding"/>
    <property type="evidence" value="ECO:0007669"/>
    <property type="project" value="InterPro"/>
</dbReference>
<evidence type="ECO:0000256" key="2">
    <source>
        <dbReference type="ARBA" id="ARBA00023012"/>
    </source>
</evidence>
<dbReference type="PROSITE" id="PS50110">
    <property type="entry name" value="RESPONSE_REGULATORY"/>
    <property type="match status" value="1"/>
</dbReference>
<dbReference type="OMA" id="ICPVVIL"/>
<keyword evidence="2" id="KW-0902">Two-component regulatory system</keyword>
<dbReference type="EMBL" id="NKDB02000002">
    <property type="protein sequence ID" value="RKJ97205.1"/>
    <property type="molecule type" value="Genomic_DNA"/>
</dbReference>
<proteinExistence type="predicted"/>
<feature type="domain" description="Response regulatory" evidence="7">
    <location>
        <begin position="12"/>
        <end position="126"/>
    </location>
</feature>
<dbReference type="Pfam" id="PF03861">
    <property type="entry name" value="ANTAR"/>
    <property type="match status" value="1"/>
</dbReference>
<dbReference type="InterPro" id="IPR011006">
    <property type="entry name" value="CheY-like_superfamily"/>
</dbReference>
<name>A0A420KD94_9BURK</name>
<dbReference type="InterPro" id="IPR036388">
    <property type="entry name" value="WH-like_DNA-bd_sf"/>
</dbReference>
<dbReference type="Gene3D" id="3.40.50.2300">
    <property type="match status" value="1"/>
</dbReference>
<keyword evidence="4" id="KW-0238">DNA-binding</keyword>
<dbReference type="SMART" id="SM00448">
    <property type="entry name" value="REC"/>
    <property type="match status" value="1"/>
</dbReference>
<evidence type="ECO:0000313" key="12">
    <source>
        <dbReference type="Proteomes" id="UP000500755"/>
    </source>
</evidence>
<sequence>MTCSGDAHGSASLLLVDDDRLILGTLAAGLRHMGYQVAVADCVEQAEALLGGGLHPDLAIVDVRLPGRDGLSLAQRLAEVDHVPFLMLSAYSDSGVVERATHSGALGYLVKPLALNQIQPAIETALQRAGELEGLRRTHAQLQAALDADREINVATGITMVQYRMARRPAFELLRNAARAQRRKLSAVAQEIVRACESLHR</sequence>
<protein>
    <submittedName>
        <fullName evidence="10">Response regulator</fullName>
    </submittedName>
</protein>
<accession>A0A420KD94</accession>
<dbReference type="InterPro" id="IPR039420">
    <property type="entry name" value="WalR-like"/>
</dbReference>
<organism evidence="10 11">
    <name type="scientific">Alicycliphilus denitrificans</name>
    <dbReference type="NCBI Taxonomy" id="179636"/>
    <lineage>
        <taxon>Bacteria</taxon>
        <taxon>Pseudomonadati</taxon>
        <taxon>Pseudomonadota</taxon>
        <taxon>Betaproteobacteria</taxon>
        <taxon>Burkholderiales</taxon>
        <taxon>Comamonadaceae</taxon>
        <taxon>Alicycliphilus</taxon>
    </lineage>
</organism>
<dbReference type="InterPro" id="IPR005561">
    <property type="entry name" value="ANTAR"/>
</dbReference>
<dbReference type="EMBL" id="CP051298">
    <property type="protein sequence ID" value="QKD45881.1"/>
    <property type="molecule type" value="Genomic_DNA"/>
</dbReference>
<dbReference type="PIRSF" id="PIRSF036382">
    <property type="entry name" value="RR_antiterm"/>
    <property type="match status" value="1"/>
</dbReference>
<feature type="domain" description="ANTAR" evidence="8">
    <location>
        <begin position="132"/>
        <end position="193"/>
    </location>
</feature>
<dbReference type="SMART" id="SM01012">
    <property type="entry name" value="ANTAR"/>
    <property type="match status" value="1"/>
</dbReference>
<dbReference type="PROSITE" id="PS50921">
    <property type="entry name" value="ANTAR"/>
    <property type="match status" value="1"/>
</dbReference>
<dbReference type="RefSeq" id="WP_013723184.1">
    <property type="nucleotide sequence ID" value="NZ_CP051298.1"/>
</dbReference>
<dbReference type="GO" id="GO:0005829">
    <property type="term" value="C:cytosol"/>
    <property type="evidence" value="ECO:0007669"/>
    <property type="project" value="TreeGrafter"/>
</dbReference>
<evidence type="ECO:0000256" key="4">
    <source>
        <dbReference type="ARBA" id="ARBA00023125"/>
    </source>
</evidence>
<dbReference type="Pfam" id="PF00072">
    <property type="entry name" value="Response_reg"/>
    <property type="match status" value="1"/>
</dbReference>
<reference evidence="10 11" key="1">
    <citation type="submission" date="2018-09" db="EMBL/GenBank/DDBJ databases">
        <title>Genome comparison of Alicycliphilus sp. BQ1, a polyurethanolytic bacterium, with its closest phylogenetic relatives Alicycliphilus denitrificans BC and K601, unable to attack polyurethane.</title>
        <authorList>
            <person name="Loza-Tavera H."/>
            <person name="Lozano L."/>
            <person name="Cevallos M."/>
            <person name="Maya-Lucas O."/>
            <person name="Garcia-Mena J."/>
            <person name="Hernandez J."/>
        </authorList>
    </citation>
    <scope>NUCLEOTIDE SEQUENCE [LARGE SCALE GENOMIC DNA]</scope>
    <source>
        <strain evidence="10 11">BQ1</strain>
    </source>
</reference>
<keyword evidence="1 6" id="KW-0597">Phosphoprotein</keyword>
<dbReference type="GO" id="GO:0000976">
    <property type="term" value="F:transcription cis-regulatory region binding"/>
    <property type="evidence" value="ECO:0007669"/>
    <property type="project" value="TreeGrafter"/>
</dbReference>
<dbReference type="PANTHER" id="PTHR48111">
    <property type="entry name" value="REGULATOR OF RPOS"/>
    <property type="match status" value="1"/>
</dbReference>
<evidence type="ECO:0000256" key="1">
    <source>
        <dbReference type="ARBA" id="ARBA00022553"/>
    </source>
</evidence>
<dbReference type="Gene3D" id="1.10.10.10">
    <property type="entry name" value="Winged helix-like DNA-binding domain superfamily/Winged helix DNA-binding domain"/>
    <property type="match status" value="1"/>
</dbReference>
<evidence type="ECO:0000313" key="10">
    <source>
        <dbReference type="EMBL" id="RKJ97205.1"/>
    </source>
</evidence>
<gene>
    <name evidence="10" type="ORF">CE154_014580</name>
    <name evidence="9" type="ORF">HF896_20710</name>
</gene>
<evidence type="ECO:0000313" key="9">
    <source>
        <dbReference type="EMBL" id="QKD45881.1"/>
    </source>
</evidence>
<evidence type="ECO:0000259" key="7">
    <source>
        <dbReference type="PROSITE" id="PS50110"/>
    </source>
</evidence>
<dbReference type="AlphaFoldDB" id="A0A420KD94"/>
<reference evidence="9 12" key="2">
    <citation type="submission" date="2020-05" db="EMBL/GenBank/DDBJ databases">
        <title>Complete genome sequence of Alicycliphilus denitrificans DP3.</title>
        <authorList>
            <person name="Chen X."/>
        </authorList>
    </citation>
    <scope>NUCLEOTIDE SEQUENCE [LARGE SCALE GENOMIC DNA]</scope>
    <source>
        <strain evidence="9 12">DP3</strain>
    </source>
</reference>
<evidence type="ECO:0000259" key="8">
    <source>
        <dbReference type="PROSITE" id="PS50921"/>
    </source>
</evidence>
<dbReference type="PANTHER" id="PTHR48111:SF1">
    <property type="entry name" value="TWO-COMPONENT RESPONSE REGULATOR ORR33"/>
    <property type="match status" value="1"/>
</dbReference>
<dbReference type="GO" id="GO:0006355">
    <property type="term" value="P:regulation of DNA-templated transcription"/>
    <property type="evidence" value="ECO:0007669"/>
    <property type="project" value="TreeGrafter"/>
</dbReference>
<keyword evidence="3" id="KW-0805">Transcription regulation</keyword>
<dbReference type="InterPro" id="IPR008327">
    <property type="entry name" value="Sig_transdc_resp-reg_antiterm"/>
</dbReference>